<dbReference type="EMBL" id="WIXP02000008">
    <property type="protein sequence ID" value="KAF6207234.1"/>
    <property type="molecule type" value="Genomic_DNA"/>
</dbReference>
<dbReference type="Proteomes" id="UP000466442">
    <property type="component" value="Unassembled WGS sequence"/>
</dbReference>
<gene>
    <name evidence="1" type="ORF">GE061_018475</name>
</gene>
<organism evidence="1 2">
    <name type="scientific">Apolygus lucorum</name>
    <name type="common">Small green plant bug</name>
    <name type="synonym">Lygocoris lucorum</name>
    <dbReference type="NCBI Taxonomy" id="248454"/>
    <lineage>
        <taxon>Eukaryota</taxon>
        <taxon>Metazoa</taxon>
        <taxon>Ecdysozoa</taxon>
        <taxon>Arthropoda</taxon>
        <taxon>Hexapoda</taxon>
        <taxon>Insecta</taxon>
        <taxon>Pterygota</taxon>
        <taxon>Neoptera</taxon>
        <taxon>Paraneoptera</taxon>
        <taxon>Hemiptera</taxon>
        <taxon>Heteroptera</taxon>
        <taxon>Panheteroptera</taxon>
        <taxon>Cimicomorpha</taxon>
        <taxon>Miridae</taxon>
        <taxon>Mirini</taxon>
        <taxon>Apolygus</taxon>
    </lineage>
</organism>
<protein>
    <submittedName>
        <fullName evidence="1">Uncharacterized protein</fullName>
    </submittedName>
</protein>
<dbReference type="AlphaFoldDB" id="A0A8S9XFC5"/>
<keyword evidence="2" id="KW-1185">Reference proteome</keyword>
<name>A0A8S9XFC5_APOLU</name>
<reference evidence="1" key="1">
    <citation type="journal article" date="2021" name="Mol. Ecol. Resour.">
        <title>Apolygus lucorum genome provides insights into omnivorousness and mesophyll feeding.</title>
        <authorList>
            <person name="Liu Y."/>
            <person name="Liu H."/>
            <person name="Wang H."/>
            <person name="Huang T."/>
            <person name="Liu B."/>
            <person name="Yang B."/>
            <person name="Yin L."/>
            <person name="Li B."/>
            <person name="Zhang Y."/>
            <person name="Zhang S."/>
            <person name="Jiang F."/>
            <person name="Zhang X."/>
            <person name="Ren Y."/>
            <person name="Wang B."/>
            <person name="Wang S."/>
            <person name="Lu Y."/>
            <person name="Wu K."/>
            <person name="Fan W."/>
            <person name="Wang G."/>
        </authorList>
    </citation>
    <scope>NUCLEOTIDE SEQUENCE</scope>
    <source>
        <strain evidence="1">12Hb</strain>
    </source>
</reference>
<comment type="caution">
    <text evidence="1">The sequence shown here is derived from an EMBL/GenBank/DDBJ whole genome shotgun (WGS) entry which is preliminary data.</text>
</comment>
<evidence type="ECO:0000313" key="1">
    <source>
        <dbReference type="EMBL" id="KAF6207234.1"/>
    </source>
</evidence>
<evidence type="ECO:0000313" key="2">
    <source>
        <dbReference type="Proteomes" id="UP000466442"/>
    </source>
</evidence>
<accession>A0A8S9XFC5</accession>
<dbReference type="OrthoDB" id="441660at2759"/>
<proteinExistence type="predicted"/>
<sequence>MGYRQGWKHQSVCEFIAMEASCLDGKLIQVKTVWYGKTLPRKAGCTWPGNTYMPPGGCSTNEFNIRLFTTEHCLVRPAALGLEILICLQEAALRMNSTSDYLQQSAKEKRAAR</sequence>